<comment type="caution">
    <text evidence="2">The sequence shown here is derived from an EMBL/GenBank/DDBJ whole genome shotgun (WGS) entry which is preliminary data.</text>
</comment>
<dbReference type="Proteomes" id="UP001224781">
    <property type="component" value="Unassembled WGS sequence"/>
</dbReference>
<accession>A0ABU0UFB4</accession>
<dbReference type="EMBL" id="JAUTBL010000001">
    <property type="protein sequence ID" value="MDQ1183578.1"/>
    <property type="molecule type" value="Genomic_DNA"/>
</dbReference>
<evidence type="ECO:0000256" key="1">
    <source>
        <dbReference type="SAM" id="MobiDB-lite"/>
    </source>
</evidence>
<dbReference type="InterPro" id="IPR008767">
    <property type="entry name" value="Phage_SPP1_head-tail_adaptor"/>
</dbReference>
<reference evidence="2 3" key="1">
    <citation type="submission" date="2023-07" db="EMBL/GenBank/DDBJ databases">
        <title>Functional and genomic diversity of the sorghum phyllosphere microbiome.</title>
        <authorList>
            <person name="Shade A."/>
        </authorList>
    </citation>
    <scope>NUCLEOTIDE SEQUENCE [LARGE SCALE GENOMIC DNA]</scope>
    <source>
        <strain evidence="2 3">SORGH_AS_1126</strain>
    </source>
</reference>
<dbReference type="Pfam" id="PF05521">
    <property type="entry name" value="Phage_HCP"/>
    <property type="match status" value="1"/>
</dbReference>
<dbReference type="Gene3D" id="2.40.10.270">
    <property type="entry name" value="Bacteriophage SPP1 head-tail adaptor protein"/>
    <property type="match status" value="1"/>
</dbReference>
<gene>
    <name evidence="2" type="ORF">QE408_000700</name>
</gene>
<evidence type="ECO:0000313" key="3">
    <source>
        <dbReference type="Proteomes" id="UP001224781"/>
    </source>
</evidence>
<feature type="compositionally biased region" description="Basic and acidic residues" evidence="1">
    <location>
        <begin position="1"/>
        <end position="23"/>
    </location>
</feature>
<dbReference type="RefSeq" id="WP_306928570.1">
    <property type="nucleotide sequence ID" value="NZ_JAUTBL010000001.1"/>
</dbReference>
<evidence type="ECO:0000313" key="2">
    <source>
        <dbReference type="EMBL" id="MDQ1183578.1"/>
    </source>
</evidence>
<feature type="region of interest" description="Disordered" evidence="1">
    <location>
        <begin position="1"/>
        <end position="28"/>
    </location>
</feature>
<dbReference type="InterPro" id="IPR038666">
    <property type="entry name" value="SSP1_head-tail_sf"/>
</dbReference>
<organism evidence="2 3">
    <name type="scientific">Agrobacterium larrymoorei</name>
    <dbReference type="NCBI Taxonomy" id="160699"/>
    <lineage>
        <taxon>Bacteria</taxon>
        <taxon>Pseudomonadati</taxon>
        <taxon>Pseudomonadota</taxon>
        <taxon>Alphaproteobacteria</taxon>
        <taxon>Hyphomicrobiales</taxon>
        <taxon>Rhizobiaceae</taxon>
        <taxon>Rhizobium/Agrobacterium group</taxon>
        <taxon>Agrobacterium</taxon>
    </lineage>
</organism>
<sequence length="112" mass="12356">MVKAGSLRERVVLEKREKTDDGAGNKQSDFQKQFERRAAFIYSRGSEAVNGDGLTGQASFKVKLRKDSQTTLITTAWQVRDARRGTVYAIREADVVTQNDAVFLTVVSGVAS</sequence>
<proteinExistence type="predicted"/>
<protein>
    <submittedName>
        <fullName evidence="2">Head-tail adaptor</fullName>
    </submittedName>
</protein>
<keyword evidence="3" id="KW-1185">Reference proteome</keyword>
<name>A0ABU0UFB4_9HYPH</name>